<accession>A0A0C9W8E1</accession>
<dbReference type="Proteomes" id="UP000053820">
    <property type="component" value="Unassembled WGS sequence"/>
</dbReference>
<evidence type="ECO:0000256" key="1">
    <source>
        <dbReference type="SAM" id="MobiDB-lite"/>
    </source>
</evidence>
<dbReference type="OrthoDB" id="3232711at2759"/>
<dbReference type="AlphaFoldDB" id="A0A0C9W8E1"/>
<evidence type="ECO:0000313" key="2">
    <source>
        <dbReference type="EMBL" id="KIJ63698.1"/>
    </source>
</evidence>
<reference evidence="2 3" key="1">
    <citation type="submission" date="2014-04" db="EMBL/GenBank/DDBJ databases">
        <title>Evolutionary Origins and Diversification of the Mycorrhizal Mutualists.</title>
        <authorList>
            <consortium name="DOE Joint Genome Institute"/>
            <consortium name="Mycorrhizal Genomics Consortium"/>
            <person name="Kohler A."/>
            <person name="Kuo A."/>
            <person name="Nagy L.G."/>
            <person name="Floudas D."/>
            <person name="Copeland A."/>
            <person name="Barry K.W."/>
            <person name="Cichocki N."/>
            <person name="Veneault-Fourrey C."/>
            <person name="LaButti K."/>
            <person name="Lindquist E.A."/>
            <person name="Lipzen A."/>
            <person name="Lundell T."/>
            <person name="Morin E."/>
            <person name="Murat C."/>
            <person name="Riley R."/>
            <person name="Ohm R."/>
            <person name="Sun H."/>
            <person name="Tunlid A."/>
            <person name="Henrissat B."/>
            <person name="Grigoriev I.V."/>
            <person name="Hibbett D.S."/>
            <person name="Martin F."/>
        </authorList>
    </citation>
    <scope>NUCLEOTIDE SEQUENCE [LARGE SCALE GENOMIC DNA]</scope>
    <source>
        <strain evidence="2 3">MD-312</strain>
    </source>
</reference>
<dbReference type="EMBL" id="KN839849">
    <property type="protein sequence ID" value="KIJ63698.1"/>
    <property type="molecule type" value="Genomic_DNA"/>
</dbReference>
<feature type="region of interest" description="Disordered" evidence="1">
    <location>
        <begin position="1"/>
        <end position="35"/>
    </location>
</feature>
<name>A0A0C9W8E1_9AGAM</name>
<evidence type="ECO:0000313" key="3">
    <source>
        <dbReference type="Proteomes" id="UP000053820"/>
    </source>
</evidence>
<gene>
    <name evidence="2" type="ORF">HYDPIDRAFT_29053</name>
</gene>
<protein>
    <submittedName>
        <fullName evidence="2">Uncharacterized protein</fullName>
    </submittedName>
</protein>
<sequence>MSKNSSTQNLDSPEDDDSENEGVPTTTDRQAPSGETHHLLSWIWTSIPTPVAHGEEGMDDLLRVEWLKSYARVA</sequence>
<proteinExistence type="predicted"/>
<feature type="compositionally biased region" description="Polar residues" evidence="1">
    <location>
        <begin position="1"/>
        <end position="11"/>
    </location>
</feature>
<dbReference type="HOGENOM" id="CLU_2688131_0_0_1"/>
<organism evidence="2 3">
    <name type="scientific">Hydnomerulius pinastri MD-312</name>
    <dbReference type="NCBI Taxonomy" id="994086"/>
    <lineage>
        <taxon>Eukaryota</taxon>
        <taxon>Fungi</taxon>
        <taxon>Dikarya</taxon>
        <taxon>Basidiomycota</taxon>
        <taxon>Agaricomycotina</taxon>
        <taxon>Agaricomycetes</taxon>
        <taxon>Agaricomycetidae</taxon>
        <taxon>Boletales</taxon>
        <taxon>Boletales incertae sedis</taxon>
        <taxon>Leucogyrophana</taxon>
    </lineage>
</organism>
<keyword evidence="3" id="KW-1185">Reference proteome</keyword>